<organism evidence="1 2">
    <name type="scientific">Knufia obscura</name>
    <dbReference type="NCBI Taxonomy" id="1635080"/>
    <lineage>
        <taxon>Eukaryota</taxon>
        <taxon>Fungi</taxon>
        <taxon>Dikarya</taxon>
        <taxon>Ascomycota</taxon>
        <taxon>Pezizomycotina</taxon>
        <taxon>Eurotiomycetes</taxon>
        <taxon>Chaetothyriomycetidae</taxon>
        <taxon>Chaetothyriales</taxon>
        <taxon>Trichomeriaceae</taxon>
        <taxon>Knufia</taxon>
    </lineage>
</organism>
<keyword evidence="2" id="KW-1185">Reference proteome</keyword>
<sequence length="453" mass="50901">MPLLYGEGEKAYLRLQEAIIQTSDDESIFAWTGVDEGGSGLLATTPKAFALGRHIVYQRFRTGKPAYASTNKGIAITCTLTPYEMNTYVVPLQCRMICPGMQSASYIGICLCRTDRDDQYRRVRSQKHVLCFLTDVFVTRTERDPVNEAPLETCRKLCPRVFRGPMVCAKKNAMLYVPQTYSRPLQHKGAFRVELDHVSFSCFRALDGARECDQPADSTPLYEVISLAYAEYGIATNATIHISAKNTSLTIGPRDFNEGIHLDMSRLSTQIQHIRIGFNMDCDPVCLLITKTDKAEAFEKNNVRSPYLCTNIYSDWSRWAFSDWGLPFSNINHKNTRNGSLYINGIWTMVGDRIHGISQYCSSRADCEADMRTSIHVTLIPSDSTPPSWLLSVKEEIVADLIEDFLRSETRQGAQEGEASDNDSIINVVRFPSRAAPAEKEVVVVPAQEVRSR</sequence>
<protein>
    <submittedName>
        <fullName evidence="1">Maturation of 5S rRNA</fullName>
    </submittedName>
</protein>
<dbReference type="PANTHER" id="PTHR10622:SF12">
    <property type="entry name" value="HET DOMAIN-CONTAINING PROTEIN"/>
    <property type="match status" value="1"/>
</dbReference>
<gene>
    <name evidence="1" type="primary">gse1_2</name>
    <name evidence="1" type="ORF">PMZ80_010171</name>
</gene>
<dbReference type="RefSeq" id="XP_064725641.1">
    <property type="nucleotide sequence ID" value="XM_064878562.1"/>
</dbReference>
<accession>A0ABR0RAG1</accession>
<comment type="caution">
    <text evidence="1">The sequence shown here is derived from an EMBL/GenBank/DDBJ whole genome shotgun (WGS) entry which is preliminary data.</text>
</comment>
<evidence type="ECO:0000313" key="1">
    <source>
        <dbReference type="EMBL" id="KAK5937551.1"/>
    </source>
</evidence>
<dbReference type="EMBL" id="JAVHJV010000016">
    <property type="protein sequence ID" value="KAK5937551.1"/>
    <property type="molecule type" value="Genomic_DNA"/>
</dbReference>
<evidence type="ECO:0000313" key="2">
    <source>
        <dbReference type="Proteomes" id="UP001334248"/>
    </source>
</evidence>
<dbReference type="Proteomes" id="UP001334248">
    <property type="component" value="Unassembled WGS sequence"/>
</dbReference>
<dbReference type="GeneID" id="90003620"/>
<proteinExistence type="predicted"/>
<name>A0ABR0RAG1_9EURO</name>
<dbReference type="PANTHER" id="PTHR10622">
    <property type="entry name" value="HET DOMAIN-CONTAINING PROTEIN"/>
    <property type="match status" value="1"/>
</dbReference>
<reference evidence="1 2" key="1">
    <citation type="journal article" date="2023" name="Res Sq">
        <title>Genomic and morphological characterization of Knufia obscura isolated from the Mars 2020 spacecraft assembly facility.</title>
        <authorList>
            <person name="Chander A.M."/>
            <person name="Teixeira M.M."/>
            <person name="Singh N.K."/>
            <person name="Williams M.P."/>
            <person name="Parker C.W."/>
            <person name="Leo P."/>
            <person name="Stajich J.E."/>
            <person name="Torok T."/>
            <person name="Tighe S."/>
            <person name="Mason C.E."/>
            <person name="Venkateswaran K."/>
        </authorList>
    </citation>
    <scope>NUCLEOTIDE SEQUENCE [LARGE SCALE GENOMIC DNA]</scope>
    <source>
        <strain evidence="1 2">CCFEE 5817</strain>
    </source>
</reference>